<keyword evidence="3" id="KW-1185">Reference proteome</keyword>
<sequence>MISIEKYNFLHFEALTSYQLDAEQARFVRQPWQWFEGQTLLLSNNMTGVTILENGVAIGFFVLDRGMEKFEYTNNQQAILLRSFSINPHYQGNGFATAALAPNLIDSFIYNLSPKYNEIVLAVNPLNQRAYQLYLRCGFQAAGRVIINVRGARSVLVRQIGATDGN</sequence>
<keyword evidence="2" id="KW-0689">Ribosomal protein</keyword>
<dbReference type="STRING" id="1122938.SAMN05660772_01025"/>
<keyword evidence="2" id="KW-0687">Ribonucleoprotein</keyword>
<dbReference type="GO" id="GO:0005840">
    <property type="term" value="C:ribosome"/>
    <property type="evidence" value="ECO:0007669"/>
    <property type="project" value="UniProtKB-KW"/>
</dbReference>
<reference evidence="3" key="1">
    <citation type="submission" date="2017-04" db="EMBL/GenBank/DDBJ databases">
        <authorList>
            <person name="Varghese N."/>
            <person name="Submissions S."/>
        </authorList>
    </citation>
    <scope>NUCLEOTIDE SEQUENCE [LARGE SCALE GENOMIC DNA]</scope>
    <source>
        <strain evidence="3">DSM 23072</strain>
    </source>
</reference>
<protein>
    <submittedName>
        <fullName evidence="2">Acetyltransferases, including N-acetylases of ribosomal proteins</fullName>
    </submittedName>
</protein>
<dbReference type="GO" id="GO:0016747">
    <property type="term" value="F:acyltransferase activity, transferring groups other than amino-acyl groups"/>
    <property type="evidence" value="ECO:0007669"/>
    <property type="project" value="InterPro"/>
</dbReference>
<organism evidence="2 3">
    <name type="scientific">Pasteurella testudinis DSM 23072</name>
    <dbReference type="NCBI Taxonomy" id="1122938"/>
    <lineage>
        <taxon>Bacteria</taxon>
        <taxon>Pseudomonadati</taxon>
        <taxon>Pseudomonadota</taxon>
        <taxon>Gammaproteobacteria</taxon>
        <taxon>Pasteurellales</taxon>
        <taxon>Pasteurellaceae</taxon>
        <taxon>Pasteurella</taxon>
    </lineage>
</organism>
<evidence type="ECO:0000313" key="3">
    <source>
        <dbReference type="Proteomes" id="UP000192408"/>
    </source>
</evidence>
<dbReference type="InterPro" id="IPR000182">
    <property type="entry name" value="GNAT_dom"/>
</dbReference>
<proteinExistence type="predicted"/>
<dbReference type="SUPFAM" id="SSF55729">
    <property type="entry name" value="Acyl-CoA N-acyltransferases (Nat)"/>
    <property type="match status" value="1"/>
</dbReference>
<evidence type="ECO:0000259" key="1">
    <source>
        <dbReference type="PROSITE" id="PS51186"/>
    </source>
</evidence>
<dbReference type="Gene3D" id="3.40.630.30">
    <property type="match status" value="1"/>
</dbReference>
<dbReference type="EMBL" id="FWWV01000035">
    <property type="protein sequence ID" value="SMB87609.1"/>
    <property type="molecule type" value="Genomic_DNA"/>
</dbReference>
<keyword evidence="2" id="KW-0808">Transferase</keyword>
<dbReference type="RefSeq" id="WP_084257576.1">
    <property type="nucleotide sequence ID" value="NZ_FWWV01000035.1"/>
</dbReference>
<dbReference type="PROSITE" id="PS51186">
    <property type="entry name" value="GNAT"/>
    <property type="match status" value="1"/>
</dbReference>
<evidence type="ECO:0000313" key="2">
    <source>
        <dbReference type="EMBL" id="SMB87609.1"/>
    </source>
</evidence>
<gene>
    <name evidence="2" type="ORF">SAMN05660772_01025</name>
</gene>
<dbReference type="Pfam" id="PF00583">
    <property type="entry name" value="Acetyltransf_1"/>
    <property type="match status" value="1"/>
</dbReference>
<accession>A0A1W1V2M8</accession>
<dbReference type="AlphaFoldDB" id="A0A1W1V2M8"/>
<name>A0A1W1V2M8_9PAST</name>
<feature type="domain" description="N-acetyltransferase" evidence="1">
    <location>
        <begin position="2"/>
        <end position="161"/>
    </location>
</feature>
<dbReference type="InterPro" id="IPR016181">
    <property type="entry name" value="Acyl_CoA_acyltransferase"/>
</dbReference>
<dbReference type="Proteomes" id="UP000192408">
    <property type="component" value="Unassembled WGS sequence"/>
</dbReference>